<keyword evidence="2" id="KW-1185">Reference proteome</keyword>
<evidence type="ECO:0000313" key="2">
    <source>
        <dbReference type="Proteomes" id="UP000279259"/>
    </source>
</evidence>
<name>A0A427YN13_9TREE</name>
<organism evidence="1 2">
    <name type="scientific">Saitozyma podzolica</name>
    <dbReference type="NCBI Taxonomy" id="1890683"/>
    <lineage>
        <taxon>Eukaryota</taxon>
        <taxon>Fungi</taxon>
        <taxon>Dikarya</taxon>
        <taxon>Basidiomycota</taxon>
        <taxon>Agaricomycotina</taxon>
        <taxon>Tremellomycetes</taxon>
        <taxon>Tremellales</taxon>
        <taxon>Trimorphomycetaceae</taxon>
        <taxon>Saitozyma</taxon>
    </lineage>
</organism>
<protein>
    <submittedName>
        <fullName evidence="1">Uncharacterized protein</fullName>
    </submittedName>
</protein>
<gene>
    <name evidence="1" type="ORF">EHS25_008854</name>
</gene>
<comment type="caution">
    <text evidence="1">The sequence shown here is derived from an EMBL/GenBank/DDBJ whole genome shotgun (WGS) entry which is preliminary data.</text>
</comment>
<dbReference type="EMBL" id="RSCD01000006">
    <property type="protein sequence ID" value="RSH92439.1"/>
    <property type="molecule type" value="Genomic_DNA"/>
</dbReference>
<dbReference type="Proteomes" id="UP000279259">
    <property type="component" value="Unassembled WGS sequence"/>
</dbReference>
<dbReference type="AlphaFoldDB" id="A0A427YN13"/>
<reference evidence="1 2" key="1">
    <citation type="submission" date="2018-11" db="EMBL/GenBank/DDBJ databases">
        <title>Genome sequence of Saitozyma podzolica DSM 27192.</title>
        <authorList>
            <person name="Aliyu H."/>
            <person name="Gorte O."/>
            <person name="Ochsenreither K."/>
        </authorList>
    </citation>
    <scope>NUCLEOTIDE SEQUENCE [LARGE SCALE GENOMIC DNA]</scope>
    <source>
        <strain evidence="1 2">DSM 27192</strain>
    </source>
</reference>
<evidence type="ECO:0000313" key="1">
    <source>
        <dbReference type="EMBL" id="RSH92439.1"/>
    </source>
</evidence>
<sequence length="192" mass="21107">MGPVTWRVGDMCIYPRCAESTCPFVHHIPFLLVLSVAHSWTSHNPAEEESLHHTHLTHPWRPSSPSRDAFDDDLATFGAKVDDLKDSLDKAETVPWHEVIGHISAALNEFKAAEEQVQPLMTSHEALSAACKSVEPSQHEKAKSVLECSLQDLGQNPSQQDSPLFDSVEATSTIVEGTSQAGHQFLTNTESD</sequence>
<accession>A0A427YN13</accession>
<proteinExistence type="predicted"/>